<evidence type="ECO:0000256" key="1">
    <source>
        <dbReference type="PIRSR" id="PIRSR613078-1"/>
    </source>
</evidence>
<reference evidence="4" key="2">
    <citation type="journal article" date="2021" name="PeerJ">
        <title>Extensive microbial diversity within the chicken gut microbiome revealed by metagenomics and culture.</title>
        <authorList>
            <person name="Gilroy R."/>
            <person name="Ravi A."/>
            <person name="Getino M."/>
            <person name="Pursley I."/>
            <person name="Horton D.L."/>
            <person name="Alikhan N.F."/>
            <person name="Baker D."/>
            <person name="Gharbi K."/>
            <person name="Hall N."/>
            <person name="Watson M."/>
            <person name="Adriaenssens E.M."/>
            <person name="Foster-Nyarko E."/>
            <person name="Jarju S."/>
            <person name="Secka A."/>
            <person name="Antonio M."/>
            <person name="Oren A."/>
            <person name="Chaudhuri R.R."/>
            <person name="La Ragione R."/>
            <person name="Hildebrand F."/>
            <person name="Pallen M.J."/>
        </authorList>
    </citation>
    <scope>NUCLEOTIDE SEQUENCE</scope>
    <source>
        <strain evidence="4">ChiHjej10B9-9673</strain>
    </source>
</reference>
<protein>
    <submittedName>
        <fullName evidence="4">GNAT family N-acetyltransferase</fullName>
    </submittedName>
</protein>
<dbReference type="InterPro" id="IPR000182">
    <property type="entry name" value="GNAT_dom"/>
</dbReference>
<feature type="active site" description="Tele-phosphohistidine intermediate" evidence="1">
    <location>
        <position position="9"/>
    </location>
</feature>
<sequence length="380" mass="43130">MTTIYLIRHAEAEGNLFRRAQGHWNGKLTERGRAQVGALAERFKDARIDAVYSSDLDRAKETAGALLRGRELTLRVTRELREIHMGVWEGDSWGNLAARWPEQMYNFNNDPEKWSVPGCESFEACRVRMTRAIEAIARENEGKTVAVVAHGMCIKIFLMSVLGINPGEPEAMMHGDNTSVSLLRFEDGRFEVEYYNDNSHLGELSTFARQQWWRDTRKDDPTSLAFEPLNPRNKQEAEFYVRCYRDSWVAAHGSDAGFMSGVYLSGARSHAARDPESLLKVLSGGEPVGVLELDPKRGKEDNCGWISLLYLLPEYRGHNLGVQLIGMASAYFFRKRRGAVRLHVAVSNEHAIGFYRHYGFKDLRVEPGVASDQILMEREL</sequence>
<dbReference type="InterPro" id="IPR029033">
    <property type="entry name" value="His_PPase_superfam"/>
</dbReference>
<dbReference type="SMART" id="SM00855">
    <property type="entry name" value="PGAM"/>
    <property type="match status" value="1"/>
</dbReference>
<feature type="binding site" evidence="2">
    <location>
        <position position="58"/>
    </location>
    <ligand>
        <name>substrate</name>
    </ligand>
</feature>
<evidence type="ECO:0000313" key="4">
    <source>
        <dbReference type="EMBL" id="HIS66076.1"/>
    </source>
</evidence>
<dbReference type="SUPFAM" id="SSF55729">
    <property type="entry name" value="Acyl-CoA N-acyltransferases (Nat)"/>
    <property type="match status" value="1"/>
</dbReference>
<dbReference type="GO" id="GO:0016747">
    <property type="term" value="F:acyltransferase activity, transferring groups other than amino-acyl groups"/>
    <property type="evidence" value="ECO:0007669"/>
    <property type="project" value="InterPro"/>
</dbReference>
<dbReference type="Pfam" id="PF00583">
    <property type="entry name" value="Acetyltransf_1"/>
    <property type="match status" value="1"/>
</dbReference>
<gene>
    <name evidence="4" type="ORF">IAC18_00800</name>
</gene>
<evidence type="ECO:0000259" key="3">
    <source>
        <dbReference type="PROSITE" id="PS51186"/>
    </source>
</evidence>
<dbReference type="Gene3D" id="3.40.50.1240">
    <property type="entry name" value="Phosphoglycerate mutase-like"/>
    <property type="match status" value="1"/>
</dbReference>
<dbReference type="PANTHER" id="PTHR48100">
    <property type="entry name" value="BROAD-SPECIFICITY PHOSPHATASE YOR283W-RELATED"/>
    <property type="match status" value="1"/>
</dbReference>
<accession>A0A9D1FD30</accession>
<dbReference type="SUPFAM" id="SSF53254">
    <property type="entry name" value="Phosphoglycerate mutase-like"/>
    <property type="match status" value="1"/>
</dbReference>
<dbReference type="GO" id="GO:0016791">
    <property type="term" value="F:phosphatase activity"/>
    <property type="evidence" value="ECO:0007669"/>
    <property type="project" value="TreeGrafter"/>
</dbReference>
<feature type="binding site" evidence="2">
    <location>
        <begin position="8"/>
        <end position="15"/>
    </location>
    <ligand>
        <name>substrate</name>
    </ligand>
</feature>
<dbReference type="PROSITE" id="PS51186">
    <property type="entry name" value="GNAT"/>
    <property type="match status" value="1"/>
</dbReference>
<dbReference type="Proteomes" id="UP000824001">
    <property type="component" value="Unassembled WGS sequence"/>
</dbReference>
<evidence type="ECO:0000256" key="2">
    <source>
        <dbReference type="PIRSR" id="PIRSR613078-2"/>
    </source>
</evidence>
<dbReference type="InterPro" id="IPR016181">
    <property type="entry name" value="Acyl_CoA_acyltransferase"/>
</dbReference>
<reference evidence="4" key="1">
    <citation type="submission" date="2020-10" db="EMBL/GenBank/DDBJ databases">
        <authorList>
            <person name="Gilroy R."/>
        </authorList>
    </citation>
    <scope>NUCLEOTIDE SEQUENCE</scope>
    <source>
        <strain evidence="4">ChiHjej10B9-9673</strain>
    </source>
</reference>
<feature type="active site" description="Proton donor/acceptor" evidence="1">
    <location>
        <position position="82"/>
    </location>
</feature>
<name>A0A9D1FD30_9FIRM</name>
<dbReference type="Gene3D" id="3.40.630.30">
    <property type="match status" value="1"/>
</dbReference>
<feature type="domain" description="N-acetyltransferase" evidence="3">
    <location>
        <begin position="224"/>
        <end position="380"/>
    </location>
</feature>
<organism evidence="4 5">
    <name type="scientific">Candidatus Scatomorpha merdipullorum</name>
    <dbReference type="NCBI Taxonomy" id="2840927"/>
    <lineage>
        <taxon>Bacteria</taxon>
        <taxon>Bacillati</taxon>
        <taxon>Bacillota</taxon>
        <taxon>Clostridia</taxon>
        <taxon>Eubacteriales</taxon>
        <taxon>Candidatus Scatomorpha</taxon>
    </lineage>
</organism>
<dbReference type="InterPro" id="IPR013078">
    <property type="entry name" value="His_Pase_superF_clade-1"/>
</dbReference>
<dbReference type="Pfam" id="PF00300">
    <property type="entry name" value="His_Phos_1"/>
    <property type="match status" value="1"/>
</dbReference>
<dbReference type="CDD" id="cd04301">
    <property type="entry name" value="NAT_SF"/>
    <property type="match status" value="1"/>
</dbReference>
<dbReference type="InterPro" id="IPR050275">
    <property type="entry name" value="PGM_Phosphatase"/>
</dbReference>
<dbReference type="AlphaFoldDB" id="A0A9D1FD30"/>
<dbReference type="CDD" id="cd07067">
    <property type="entry name" value="HP_PGM_like"/>
    <property type="match status" value="1"/>
</dbReference>
<evidence type="ECO:0000313" key="5">
    <source>
        <dbReference type="Proteomes" id="UP000824001"/>
    </source>
</evidence>
<proteinExistence type="predicted"/>
<dbReference type="EMBL" id="DVJK01000024">
    <property type="protein sequence ID" value="HIS66076.1"/>
    <property type="molecule type" value="Genomic_DNA"/>
</dbReference>
<comment type="caution">
    <text evidence="4">The sequence shown here is derived from an EMBL/GenBank/DDBJ whole genome shotgun (WGS) entry which is preliminary data.</text>
</comment>